<organism evidence="1 2">
    <name type="scientific">Nannocystis pusilla</name>
    <dbReference type="NCBI Taxonomy" id="889268"/>
    <lineage>
        <taxon>Bacteria</taxon>
        <taxon>Pseudomonadati</taxon>
        <taxon>Myxococcota</taxon>
        <taxon>Polyangia</taxon>
        <taxon>Nannocystales</taxon>
        <taxon>Nannocystaceae</taxon>
        <taxon>Nannocystis</taxon>
    </lineage>
</organism>
<dbReference type="EMBL" id="JAIRAU010000027">
    <property type="protein sequence ID" value="MBZ5711684.1"/>
    <property type="molecule type" value="Genomic_DNA"/>
</dbReference>
<accession>A0ABS7TTX9</accession>
<comment type="caution">
    <text evidence="1">The sequence shown here is derived from an EMBL/GenBank/DDBJ whole genome shotgun (WGS) entry which is preliminary data.</text>
</comment>
<gene>
    <name evidence="1" type="ORF">K7C98_20785</name>
</gene>
<sequence>MIDPSLVHLASMPFRSPVALHRHAILLREFFAESASCPPPSITAPTLVVTGAADEVAHPAAAAAIGAAIPHASSIVLPDGDHYSMYFNPTIAQSIHDFIAAAS</sequence>
<dbReference type="Proteomes" id="UP001139031">
    <property type="component" value="Unassembled WGS sequence"/>
</dbReference>
<proteinExistence type="predicted"/>
<evidence type="ECO:0000313" key="1">
    <source>
        <dbReference type="EMBL" id="MBZ5711684.1"/>
    </source>
</evidence>
<dbReference type="RefSeq" id="WP_224193445.1">
    <property type="nucleotide sequence ID" value="NZ_JAIRAU010000027.1"/>
</dbReference>
<keyword evidence="2" id="KW-1185">Reference proteome</keyword>
<dbReference type="Gene3D" id="3.40.50.1820">
    <property type="entry name" value="alpha/beta hydrolase"/>
    <property type="match status" value="1"/>
</dbReference>
<reference evidence="1" key="1">
    <citation type="submission" date="2021-08" db="EMBL/GenBank/DDBJ databases">
        <authorList>
            <person name="Stevens D.C."/>
        </authorList>
    </citation>
    <scope>NUCLEOTIDE SEQUENCE</scope>
    <source>
        <strain evidence="1">DSM 53165</strain>
    </source>
</reference>
<name>A0ABS7TTX9_9BACT</name>
<dbReference type="InterPro" id="IPR029058">
    <property type="entry name" value="AB_hydrolase_fold"/>
</dbReference>
<evidence type="ECO:0000313" key="2">
    <source>
        <dbReference type="Proteomes" id="UP001139031"/>
    </source>
</evidence>
<protein>
    <submittedName>
        <fullName evidence="1">Uncharacterized protein</fullName>
    </submittedName>
</protein>
<dbReference type="SUPFAM" id="SSF53474">
    <property type="entry name" value="alpha/beta-Hydrolases"/>
    <property type="match status" value="1"/>
</dbReference>